<proteinExistence type="predicted"/>
<dbReference type="EMBL" id="PXYY01000023">
    <property type="protein sequence ID" value="PSJ80590.1"/>
    <property type="molecule type" value="Genomic_DNA"/>
</dbReference>
<evidence type="ECO:0000313" key="2">
    <source>
        <dbReference type="EMBL" id="PSJ80590.1"/>
    </source>
</evidence>
<gene>
    <name evidence="2" type="ORF">C7N83_05260</name>
</gene>
<protein>
    <submittedName>
        <fullName evidence="2">Uncharacterized protein</fullName>
    </submittedName>
</protein>
<comment type="caution">
    <text evidence="2">The sequence shown here is derived from an EMBL/GenBank/DDBJ whole genome shotgun (WGS) entry which is preliminary data.</text>
</comment>
<dbReference type="Proteomes" id="UP000241868">
    <property type="component" value="Unassembled WGS sequence"/>
</dbReference>
<accession>A0A2P7U0S6</accession>
<evidence type="ECO:0000313" key="3">
    <source>
        <dbReference type="Proteomes" id="UP000241868"/>
    </source>
</evidence>
<organism evidence="2 3">
    <name type="scientific">Neisseria iguanae</name>
    <dbReference type="NCBI Taxonomy" id="90242"/>
    <lineage>
        <taxon>Bacteria</taxon>
        <taxon>Pseudomonadati</taxon>
        <taxon>Pseudomonadota</taxon>
        <taxon>Betaproteobacteria</taxon>
        <taxon>Neisseriales</taxon>
        <taxon>Neisseriaceae</taxon>
        <taxon>Neisseria</taxon>
    </lineage>
</organism>
<dbReference type="AlphaFoldDB" id="A0A2P7U0S6"/>
<feature type="region of interest" description="Disordered" evidence="1">
    <location>
        <begin position="1"/>
        <end position="22"/>
    </location>
</feature>
<sequence>MNPLIAISANIKDPRKDPRQHGKIKHNLSERPAVAAILSSANNCAEIEKYGADTNPNGCGSLHHPKTALPPTIPAVCCLPASIPKNSRNALLVGLLK</sequence>
<keyword evidence="3" id="KW-1185">Reference proteome</keyword>
<name>A0A2P7U0S6_9NEIS</name>
<dbReference type="RefSeq" id="WP_106741150.1">
    <property type="nucleotide sequence ID" value="NZ_PXYY01000023.1"/>
</dbReference>
<evidence type="ECO:0000256" key="1">
    <source>
        <dbReference type="SAM" id="MobiDB-lite"/>
    </source>
</evidence>
<reference evidence="2 3" key="1">
    <citation type="submission" date="2018-03" db="EMBL/GenBank/DDBJ databases">
        <title>Neisseria weixii sp. nov., isolated from the intestinal contents of Tibetan Plateau pika (Ochotona curzoniae) in Yushu, Qinghai Province, China.</title>
        <authorList>
            <person name="Gui Z."/>
        </authorList>
    </citation>
    <scope>NUCLEOTIDE SEQUENCE [LARGE SCALE GENOMIC DNA]</scope>
    <source>
        <strain evidence="2 3">ATCC 51483</strain>
    </source>
</reference>